<keyword evidence="3" id="KW-1185">Reference proteome</keyword>
<name>A0A163W934_9FLAO</name>
<dbReference type="EMBL" id="LQNU01000079">
    <property type="protein sequence ID" value="KZE76037.1"/>
    <property type="molecule type" value="Genomic_DNA"/>
</dbReference>
<feature type="transmembrane region" description="Helical" evidence="1">
    <location>
        <begin position="28"/>
        <end position="51"/>
    </location>
</feature>
<dbReference type="OrthoDB" id="1427401at2"/>
<evidence type="ECO:0000313" key="2">
    <source>
        <dbReference type="EMBL" id="KZE76037.1"/>
    </source>
</evidence>
<accession>A0A163W934</accession>
<reference evidence="2 3" key="1">
    <citation type="submission" date="2016-01" db="EMBL/GenBank/DDBJ databases">
        <title>Whole genome sequencing of Myroides marinus L41.</title>
        <authorList>
            <person name="Hong K.W."/>
        </authorList>
    </citation>
    <scope>NUCLEOTIDE SEQUENCE [LARGE SCALE GENOMIC DNA]</scope>
    <source>
        <strain evidence="2 3">L41</strain>
    </source>
</reference>
<proteinExistence type="predicted"/>
<dbReference type="Proteomes" id="UP000076630">
    <property type="component" value="Unassembled WGS sequence"/>
</dbReference>
<protein>
    <submittedName>
        <fullName evidence="2">Uncharacterized protein</fullName>
    </submittedName>
</protein>
<keyword evidence="1" id="KW-0472">Membrane</keyword>
<gene>
    <name evidence="2" type="ORF">AV926_16695</name>
</gene>
<organism evidence="2 3">
    <name type="scientific">Myroides marinus</name>
    <dbReference type="NCBI Taxonomy" id="703342"/>
    <lineage>
        <taxon>Bacteria</taxon>
        <taxon>Pseudomonadati</taxon>
        <taxon>Bacteroidota</taxon>
        <taxon>Flavobacteriia</taxon>
        <taxon>Flavobacteriales</taxon>
        <taxon>Flavobacteriaceae</taxon>
        <taxon>Myroides</taxon>
    </lineage>
</organism>
<keyword evidence="1" id="KW-0812">Transmembrane</keyword>
<keyword evidence="1" id="KW-1133">Transmembrane helix</keyword>
<feature type="transmembrane region" description="Helical" evidence="1">
    <location>
        <begin position="57"/>
        <end position="79"/>
    </location>
</feature>
<comment type="caution">
    <text evidence="2">The sequence shown here is derived from an EMBL/GenBank/DDBJ whole genome shotgun (WGS) entry which is preliminary data.</text>
</comment>
<evidence type="ECO:0000256" key="1">
    <source>
        <dbReference type="SAM" id="Phobius"/>
    </source>
</evidence>
<dbReference type="RefSeq" id="WP_038986095.1">
    <property type="nucleotide sequence ID" value="NZ_JACAJT010000010.1"/>
</dbReference>
<dbReference type="AlphaFoldDB" id="A0A163W934"/>
<sequence>MNIIIETPFFFFHQKLEKLSSVTLSKKFTYIIAALLPIISLVTSTFQLPYFYSISKWYILLPLTALIYSILLLSAAINFHKGQNIFLISHLSLIYKESFKSFKYSKEYLLISPSKKTITINITTPSKEKQEQKRDNVFVFSTAHQAIIKETLYELKKEVINDDTTMEDFKRVIESCISKKTDNPDSSIKLELQSQHCAMFLEAFFIPFVHLFTLHKTTLKESCRYFKYATVEDYSAINYDSINKKGRKLITNAHKETYAKILENVKSQLSKKLS</sequence>
<evidence type="ECO:0000313" key="3">
    <source>
        <dbReference type="Proteomes" id="UP000076630"/>
    </source>
</evidence>